<dbReference type="PANTHER" id="PTHR40697">
    <property type="entry name" value="ACETOIN CATABOLISM PROTEIN X"/>
    <property type="match status" value="1"/>
</dbReference>
<dbReference type="PIRSF" id="PIRSF016907">
    <property type="entry name" value="Kin_ATP-NAD"/>
    <property type="match status" value="1"/>
</dbReference>
<dbReference type="InterPro" id="IPR039065">
    <property type="entry name" value="AcoX-like"/>
</dbReference>
<sequence>MRKLKVGFIVNPIAGMGGRVALKGTDGVVEEAIRRGARPVAPEIARLFLSELKHYKEAENFEFLTGPGPLGEDYLREFGFVVEVIRHREIGYREIEGVRVPDTTPEDTKALARGMLGKVDIIVFAGGDGTARDVHSVVGKKVPILGVPTGVKMFSGIFAASPESAARLLVEFASGRARLEERDVMDLDEEAFRRDEVKPKHYGKALTPVVELLVQGAKEPQKVDESETLEAIADAVAEEILSEDGIYFLGAGSTIKRIKDRMGINGTLLGVDVVGVKDGKARLLVKDAAEKDLLRFSDKNPKIVVTVIGGLNFLFGRGNQQFSAEVLRRIPKENIIVVATPSKVERGVIRVYTGDKEVDEKLRGYIRVRVSPWMEKMVKVI</sequence>
<proteinExistence type="predicted"/>
<protein>
    <submittedName>
        <fullName evidence="1">ATP-NAD kinase</fullName>
    </submittedName>
</protein>
<dbReference type="EMBL" id="CP014750">
    <property type="protein sequence ID" value="AMQ19172.1"/>
    <property type="molecule type" value="Genomic_DNA"/>
</dbReference>
<gene>
    <name evidence="1" type="ORF">A0127_08355</name>
</gene>
<reference evidence="2" key="1">
    <citation type="submission" date="2016-03" db="EMBL/GenBank/DDBJ databases">
        <authorList>
            <person name="Oger P.M."/>
        </authorList>
    </citation>
    <scope>NUCLEOTIDE SEQUENCE [LARGE SCALE GENOMIC DNA]</scope>
    <source>
        <strain evidence="2">OG-1</strain>
    </source>
</reference>
<dbReference type="STRING" id="53952.A0127_08355"/>
<dbReference type="GO" id="GO:0003951">
    <property type="term" value="F:NAD+ kinase activity"/>
    <property type="evidence" value="ECO:0007669"/>
    <property type="project" value="InterPro"/>
</dbReference>
<dbReference type="KEGG" id="tpep:A0127_08355"/>
<evidence type="ECO:0000313" key="2">
    <source>
        <dbReference type="Proteomes" id="UP000073604"/>
    </source>
</evidence>
<dbReference type="Gene3D" id="3.40.50.10330">
    <property type="entry name" value="Probable inorganic polyphosphate/atp-NAD kinase, domain 1"/>
    <property type="match status" value="1"/>
</dbReference>
<dbReference type="InterPro" id="IPR016064">
    <property type="entry name" value="NAD/diacylglycerol_kinase_sf"/>
</dbReference>
<dbReference type="GeneID" id="27140554"/>
<dbReference type="AlphaFoldDB" id="A0A142CWM0"/>
<dbReference type="RefSeq" id="WP_062390288.1">
    <property type="nucleotide sequence ID" value="NZ_CP014750.1"/>
</dbReference>
<dbReference type="InterPro" id="IPR002504">
    <property type="entry name" value="NADK"/>
</dbReference>
<keyword evidence="1" id="KW-0418">Kinase</keyword>
<dbReference type="Proteomes" id="UP000073604">
    <property type="component" value="Chromosome"/>
</dbReference>
<dbReference type="InterPro" id="IPR011386">
    <property type="entry name" value="Put_ATP-NAD_kin"/>
</dbReference>
<dbReference type="Pfam" id="PF01513">
    <property type="entry name" value="NAD_kinase"/>
    <property type="match status" value="1"/>
</dbReference>
<dbReference type="InterPro" id="IPR017438">
    <property type="entry name" value="ATP-NAD_kinase_N"/>
</dbReference>
<evidence type="ECO:0000313" key="1">
    <source>
        <dbReference type="EMBL" id="AMQ19172.1"/>
    </source>
</evidence>
<keyword evidence="2" id="KW-1185">Reference proteome</keyword>
<organism evidence="1 2">
    <name type="scientific">Thermococcus peptonophilus</name>
    <dbReference type="NCBI Taxonomy" id="53952"/>
    <lineage>
        <taxon>Archaea</taxon>
        <taxon>Methanobacteriati</taxon>
        <taxon>Methanobacteriota</taxon>
        <taxon>Thermococci</taxon>
        <taxon>Thermococcales</taxon>
        <taxon>Thermococcaceae</taxon>
        <taxon>Thermococcus</taxon>
    </lineage>
</organism>
<dbReference type="SUPFAM" id="SSF111331">
    <property type="entry name" value="NAD kinase/diacylglycerol kinase-like"/>
    <property type="match status" value="1"/>
</dbReference>
<dbReference type="PANTHER" id="PTHR40697:SF2">
    <property type="entry name" value="ATP-NAD KINASE-RELATED"/>
    <property type="match status" value="1"/>
</dbReference>
<keyword evidence="1" id="KW-0808">Transferase</keyword>
<dbReference type="OrthoDB" id="56451at2157"/>
<dbReference type="Pfam" id="PF20143">
    <property type="entry name" value="NAD_kinase_C"/>
    <property type="match status" value="1"/>
</dbReference>
<dbReference type="GO" id="GO:0006741">
    <property type="term" value="P:NADP+ biosynthetic process"/>
    <property type="evidence" value="ECO:0007669"/>
    <property type="project" value="InterPro"/>
</dbReference>
<accession>A0A142CWM0</accession>
<name>A0A142CWM0_9EURY</name>